<keyword evidence="1" id="KW-0812">Transmembrane</keyword>
<accession>A0A191VYH9</accession>
<reference evidence="2 3" key="1">
    <citation type="journal article" date="2016" name="Curr. Microbiol.">
        <title>Characterization and Complete Genome Sequences of Three N4-Like Roseobacter Phages Isolated from the South China Sea.</title>
        <authorList>
            <person name="Li B."/>
            <person name="Zhang S."/>
            <person name="Long L."/>
            <person name="Huang S."/>
        </authorList>
    </citation>
    <scope>NUCLEOTIDE SEQUENCE [LARGE SCALE GENOMIC DNA]</scope>
</reference>
<proteinExistence type="predicted"/>
<protein>
    <submittedName>
        <fullName evidence="2">Uncharacterized protein</fullName>
    </submittedName>
</protein>
<gene>
    <name evidence="2" type="ORF">RDp01_gp30</name>
</gene>
<evidence type="ECO:0000256" key="1">
    <source>
        <dbReference type="SAM" id="Phobius"/>
    </source>
</evidence>
<sequence>MFRLLLVLIGLSAIPAWITHLVVSIQHQEWLFMIVGALLGPVAVVHGWATWLGYSWF</sequence>
<name>A0A191VYH9_9CAUD</name>
<evidence type="ECO:0000313" key="2">
    <source>
        <dbReference type="EMBL" id="ANJ20764.1"/>
    </source>
</evidence>
<dbReference type="EMBL" id="KU885989">
    <property type="protein sequence ID" value="ANJ20764.1"/>
    <property type="molecule type" value="Genomic_DNA"/>
</dbReference>
<keyword evidence="1" id="KW-1133">Transmembrane helix</keyword>
<feature type="transmembrane region" description="Helical" evidence="1">
    <location>
        <begin position="31"/>
        <end position="54"/>
    </location>
</feature>
<organism evidence="2 3">
    <name type="scientific">Roseobacter phage RD-1410W1-01</name>
    <dbReference type="NCBI Taxonomy" id="1815984"/>
    <lineage>
        <taxon>Viruses</taxon>
        <taxon>Duplodnaviria</taxon>
        <taxon>Heunggongvirae</taxon>
        <taxon>Uroviricota</taxon>
        <taxon>Caudoviricetes</taxon>
        <taxon>Schitoviridae</taxon>
        <taxon>Rhodovirinae</taxon>
        <taxon>Aoqinvirus</taxon>
        <taxon>Aoqinvirus RD1410W101</taxon>
    </lineage>
</organism>
<keyword evidence="3" id="KW-1185">Reference proteome</keyword>
<keyword evidence="1" id="KW-0472">Membrane</keyword>
<evidence type="ECO:0000313" key="3">
    <source>
        <dbReference type="Proteomes" id="UP000259976"/>
    </source>
</evidence>
<dbReference type="Proteomes" id="UP000259976">
    <property type="component" value="Segment"/>
</dbReference>